<feature type="domain" description="CP-type G" evidence="6">
    <location>
        <begin position="11"/>
        <end position="178"/>
    </location>
</feature>
<organism evidence="7 8">
    <name type="scientific">Bavariicoccus seileri</name>
    <dbReference type="NCBI Taxonomy" id="549685"/>
    <lineage>
        <taxon>Bacteria</taxon>
        <taxon>Bacillati</taxon>
        <taxon>Bacillota</taxon>
        <taxon>Bacilli</taxon>
        <taxon>Lactobacillales</taxon>
        <taxon>Enterococcaceae</taxon>
        <taxon>Bavariicoccus</taxon>
    </lineage>
</organism>
<dbReference type="PROSITE" id="PS51721">
    <property type="entry name" value="G_CP"/>
    <property type="match status" value="1"/>
</dbReference>
<sequence>MTIQWYPGHMAKAIREAKEKLNLVDLVIECLDARVPISSRNPKIDELLGDKKRLIVFTKVDLADSQKTMVFKQYYEDKGIPVILVNAKNGKGIDNLLVAIKEQMAEKHDKAKEKGVHFKTTRLMILGIPNAGKSTLINRLIGKNQAITANKPGVTQAQRWLKLNQDLELLDTPGILWPKFEVEYVGEKLALTGAIKDSLFYKDDVALFALSQFSPAQKEAFTNIYSLSFPESSDEFPQLLMDLAKTRGYRDDYEKASHQLIYDIRSGKLGRMTFDALPPEKETIVVEENESDAE</sequence>
<dbReference type="InterPro" id="IPR006073">
    <property type="entry name" value="GTP-bd"/>
</dbReference>
<keyword evidence="3 4" id="KW-0342">GTP-binding</keyword>
<dbReference type="STRING" id="1121105.GCA_000421665_00993"/>
<comment type="function">
    <text evidence="4">Required for a late step of 50S ribosomal subunit assembly. Has GTPase activity.</text>
</comment>
<evidence type="ECO:0000313" key="8">
    <source>
        <dbReference type="Proteomes" id="UP000262195"/>
    </source>
</evidence>
<proteinExistence type="inferred from homology"/>
<dbReference type="InterPro" id="IPR027417">
    <property type="entry name" value="P-loop_NTPase"/>
</dbReference>
<dbReference type="SUPFAM" id="SSF52540">
    <property type="entry name" value="P-loop containing nucleoside triphosphate hydrolases"/>
    <property type="match status" value="1"/>
</dbReference>
<dbReference type="Gene3D" id="1.10.1580.10">
    <property type="match status" value="1"/>
</dbReference>
<evidence type="ECO:0000256" key="4">
    <source>
        <dbReference type="PIRNR" id="PIRNR006230"/>
    </source>
</evidence>
<dbReference type="InterPro" id="IPR016478">
    <property type="entry name" value="GTPase_MTG1"/>
</dbReference>
<dbReference type="GO" id="GO:0005525">
    <property type="term" value="F:GTP binding"/>
    <property type="evidence" value="ECO:0007669"/>
    <property type="project" value="UniProtKB-KW"/>
</dbReference>
<dbReference type="GO" id="GO:0005737">
    <property type="term" value="C:cytoplasm"/>
    <property type="evidence" value="ECO:0007669"/>
    <property type="project" value="UniProtKB-SubCell"/>
</dbReference>
<feature type="binding site" evidence="5">
    <location>
        <begin position="130"/>
        <end position="135"/>
    </location>
    <ligand>
        <name>GTP</name>
        <dbReference type="ChEBI" id="CHEBI:37565"/>
    </ligand>
</feature>
<dbReference type="Pfam" id="PF01926">
    <property type="entry name" value="MMR_HSR1"/>
    <property type="match status" value="1"/>
</dbReference>
<keyword evidence="4" id="KW-0963">Cytoplasm</keyword>
<dbReference type="NCBIfam" id="TIGR03596">
    <property type="entry name" value="GTPase_YlqF"/>
    <property type="match status" value="1"/>
</dbReference>
<dbReference type="GO" id="GO:0003924">
    <property type="term" value="F:GTPase activity"/>
    <property type="evidence" value="ECO:0007669"/>
    <property type="project" value="TreeGrafter"/>
</dbReference>
<evidence type="ECO:0000256" key="2">
    <source>
        <dbReference type="ARBA" id="ARBA00022741"/>
    </source>
</evidence>
<dbReference type="FunFam" id="3.40.50.300:FF:000590">
    <property type="entry name" value="Ribosome biogenesis GTPase A"/>
    <property type="match status" value="1"/>
</dbReference>
<dbReference type="PANTHER" id="PTHR45782">
    <property type="entry name" value="MITOCHONDRIAL RIBOSOME-ASSOCIATED GTPASE 1"/>
    <property type="match status" value="1"/>
</dbReference>
<dbReference type="Proteomes" id="UP000262195">
    <property type="component" value="Unassembled WGS sequence"/>
</dbReference>
<dbReference type="InterPro" id="IPR019991">
    <property type="entry name" value="GTP-bd_ribosome_bgen"/>
</dbReference>
<evidence type="ECO:0000256" key="3">
    <source>
        <dbReference type="ARBA" id="ARBA00023134"/>
    </source>
</evidence>
<dbReference type="CDD" id="cd01856">
    <property type="entry name" value="YlqF"/>
    <property type="match status" value="1"/>
</dbReference>
<evidence type="ECO:0000313" key="7">
    <source>
        <dbReference type="EMBL" id="HCS93680.1"/>
    </source>
</evidence>
<dbReference type="PANTHER" id="PTHR45782:SF4">
    <property type="entry name" value="MITOCHONDRIAL RIBOSOME-ASSOCIATED GTPASE 1"/>
    <property type="match status" value="1"/>
</dbReference>
<evidence type="ECO:0000256" key="5">
    <source>
        <dbReference type="PIRSR" id="PIRSR006230-1"/>
    </source>
</evidence>
<name>A0A3D4S4M7_9ENTE</name>
<dbReference type="PIRSF" id="PIRSF006230">
    <property type="entry name" value="MG442"/>
    <property type="match status" value="1"/>
</dbReference>
<dbReference type="EMBL" id="DQHO01000018">
    <property type="protein sequence ID" value="HCS93680.1"/>
    <property type="molecule type" value="Genomic_DNA"/>
</dbReference>
<reference evidence="7 8" key="1">
    <citation type="journal article" date="2018" name="Nat. Biotechnol.">
        <title>A standardized bacterial taxonomy based on genome phylogeny substantially revises the tree of life.</title>
        <authorList>
            <person name="Parks D.H."/>
            <person name="Chuvochina M."/>
            <person name="Waite D.W."/>
            <person name="Rinke C."/>
            <person name="Skarshewski A."/>
            <person name="Chaumeil P.A."/>
            <person name="Hugenholtz P."/>
        </authorList>
    </citation>
    <scope>NUCLEOTIDE SEQUENCE [LARGE SCALE GENOMIC DNA]</scope>
    <source>
        <strain evidence="7">UBA11306</strain>
    </source>
</reference>
<dbReference type="InterPro" id="IPR030378">
    <property type="entry name" value="G_CP_dom"/>
</dbReference>
<dbReference type="AlphaFoldDB" id="A0A3D4S4M7"/>
<comment type="similarity">
    <text evidence="4">Belongs to the TRAFAC class YlqF/YawG GTPase family. MTG1 subfamily.</text>
</comment>
<comment type="subcellular location">
    <subcellularLocation>
        <location evidence="4">Cytoplasm</location>
    </subcellularLocation>
</comment>
<protein>
    <recommendedName>
        <fullName evidence="1 4">Ribosome biogenesis GTPase A</fullName>
    </recommendedName>
</protein>
<evidence type="ECO:0000259" key="6">
    <source>
        <dbReference type="PROSITE" id="PS51721"/>
    </source>
</evidence>
<gene>
    <name evidence="7" type="primary">ylqF</name>
    <name evidence="7" type="ORF">DIW15_03085</name>
</gene>
<comment type="caution">
    <text evidence="7">The sequence shown here is derived from an EMBL/GenBank/DDBJ whole genome shotgun (WGS) entry which is preliminary data.</text>
</comment>
<keyword evidence="2 4" id="KW-0547">Nucleotide-binding</keyword>
<dbReference type="RefSeq" id="WP_022796264.1">
    <property type="nucleotide sequence ID" value="NZ_JBQDSL010000007.1"/>
</dbReference>
<accession>A0A3D4S4M7</accession>
<dbReference type="Gene3D" id="3.40.50.300">
    <property type="entry name" value="P-loop containing nucleotide triphosphate hydrolases"/>
    <property type="match status" value="1"/>
</dbReference>
<dbReference type="InterPro" id="IPR023179">
    <property type="entry name" value="GTP-bd_ortho_bundle_sf"/>
</dbReference>
<dbReference type="GO" id="GO:0006412">
    <property type="term" value="P:translation"/>
    <property type="evidence" value="ECO:0007669"/>
    <property type="project" value="TreeGrafter"/>
</dbReference>
<evidence type="ECO:0000256" key="1">
    <source>
        <dbReference type="ARBA" id="ARBA00014898"/>
    </source>
</evidence>
<feature type="binding site" evidence="5">
    <location>
        <position position="174"/>
    </location>
    <ligand>
        <name>GTP</name>
        <dbReference type="ChEBI" id="CHEBI:37565"/>
    </ligand>
</feature>